<evidence type="ECO:0000256" key="1">
    <source>
        <dbReference type="SAM" id="Phobius"/>
    </source>
</evidence>
<reference evidence="2 3" key="1">
    <citation type="submission" date="2018-07" db="EMBL/GenBank/DDBJ databases">
        <title>Genome sequence of Azospirillum sp. ATCC 49961.</title>
        <authorList>
            <person name="Sant'Anna F.H."/>
            <person name="Baldani J.I."/>
            <person name="Zilli J.E."/>
            <person name="Reis V.M."/>
            <person name="Hartmann A."/>
            <person name="Cruz L."/>
            <person name="de Souza E.M."/>
            <person name="de Oliveira Pedrosa F."/>
            <person name="Passaglia L.M.P."/>
        </authorList>
    </citation>
    <scope>NUCLEOTIDE SEQUENCE [LARGE SCALE GENOMIC DNA]</scope>
    <source>
        <strain evidence="2 3">ATCC 49961</strain>
    </source>
</reference>
<feature type="transmembrane region" description="Helical" evidence="1">
    <location>
        <begin position="233"/>
        <end position="253"/>
    </location>
</feature>
<evidence type="ECO:0000313" key="2">
    <source>
        <dbReference type="EMBL" id="KAA0680699.1"/>
    </source>
</evidence>
<dbReference type="RefSeq" id="WP_149469273.1">
    <property type="nucleotide sequence ID" value="NZ_QOKW01000008.1"/>
</dbReference>
<feature type="transmembrane region" description="Helical" evidence="1">
    <location>
        <begin position="40"/>
        <end position="58"/>
    </location>
</feature>
<keyword evidence="3" id="KW-1185">Reference proteome</keyword>
<feature type="transmembrane region" description="Helical" evidence="1">
    <location>
        <begin position="121"/>
        <end position="143"/>
    </location>
</feature>
<dbReference type="Proteomes" id="UP000480854">
    <property type="component" value="Unassembled WGS sequence"/>
</dbReference>
<accession>A0A9W7NJP4</accession>
<keyword evidence="1" id="KW-1133">Transmembrane helix</keyword>
<gene>
    <name evidence="2" type="ORF">DS843_12755</name>
</gene>
<dbReference type="EMBL" id="QOKW01000008">
    <property type="protein sequence ID" value="KAA0680699.1"/>
    <property type="molecule type" value="Genomic_DNA"/>
</dbReference>
<sequence length="358" mass="36789">MPFRPFFLLAALDGLLAVGVWVPVLLGWDVSGIIPDVPGWHGRALLFGTLPAMMAGFLRTALPRWTGRPLVGAGVWPRLVPLWLAGRALSPWVAAAHAPFLVVLALLVTVQVAAARDRRNAVVAVLAVALAGAALCASVPVALAVLLGLVMLLGGRIAPSLTATHLGLPGKEMLFADRPWFERAAALAAAFALTGWLTTPTWGGTAAVSLLAAAMQTARLLQWRGWRTLDRPSVLAVHAAYACVPLGFTALATAPGMAVHLWTVGALGLMGAAVMSSMIRKHAGNAFARSAGVTACYAVIGLAVVLRAGAGAEVAGEGRGLLLLGAACAWSGAAVLFLAAFGRILVLGSPAKEKTPIG</sequence>
<keyword evidence="1" id="KW-0812">Transmembrane</keyword>
<dbReference type="AlphaFoldDB" id="A0A9W7NJP4"/>
<comment type="caution">
    <text evidence="2">The sequence shown here is derived from an EMBL/GenBank/DDBJ whole genome shotgun (WGS) entry which is preliminary data.</text>
</comment>
<feature type="transmembrane region" description="Helical" evidence="1">
    <location>
        <begin position="7"/>
        <end position="28"/>
    </location>
</feature>
<protein>
    <submittedName>
        <fullName evidence="2">NnrS family protein</fullName>
    </submittedName>
</protein>
<feature type="transmembrane region" description="Helical" evidence="1">
    <location>
        <begin position="92"/>
        <end position="114"/>
    </location>
</feature>
<dbReference type="Pfam" id="PF05940">
    <property type="entry name" value="NnrS"/>
    <property type="match status" value="1"/>
</dbReference>
<feature type="transmembrane region" description="Helical" evidence="1">
    <location>
        <begin position="291"/>
        <end position="310"/>
    </location>
</feature>
<dbReference type="OrthoDB" id="9770040at2"/>
<keyword evidence="1" id="KW-0472">Membrane</keyword>
<name>A0A9W7NJP4_9PROT</name>
<feature type="transmembrane region" description="Helical" evidence="1">
    <location>
        <begin position="259"/>
        <end position="279"/>
    </location>
</feature>
<dbReference type="InterPro" id="IPR010266">
    <property type="entry name" value="NnrS"/>
</dbReference>
<feature type="transmembrane region" description="Helical" evidence="1">
    <location>
        <begin position="322"/>
        <end position="346"/>
    </location>
</feature>
<organism evidence="2 3">
    <name type="scientific">Roseomonas genomospecies 6</name>
    <dbReference type="NCBI Taxonomy" id="214106"/>
    <lineage>
        <taxon>Bacteria</taxon>
        <taxon>Pseudomonadati</taxon>
        <taxon>Pseudomonadota</taxon>
        <taxon>Alphaproteobacteria</taxon>
        <taxon>Acetobacterales</taxon>
        <taxon>Roseomonadaceae</taxon>
        <taxon>Roseomonas</taxon>
    </lineage>
</organism>
<evidence type="ECO:0000313" key="3">
    <source>
        <dbReference type="Proteomes" id="UP000480854"/>
    </source>
</evidence>
<proteinExistence type="predicted"/>